<sequence length="436" mass="49764">MEGLVGGFIWGSFSKYYILKFWGRKMIANFECQECGSSQIAESDGFFVCRGCGLTVEGPVIQYNIGGFKTDKNGNAFQTHALLLNGTQIGNDSERKIKHSHINFARLQKINRSLSKDEKIEARVLFNTLIAKFGIAADIKLFMDSFFKIFPKIKKHTKSRNTHLFCTTIYYVVMSQQLKNISLKTLLAEQNIDHREFFICVKAIFNELPDLFKEKAETMKMMIHQNISKACQDLRLSSEVRRIAIKIARNFEGRLGFKSRVIAASAVSIALRILSLEKVASILQISESLEITASTVYSHIKNVKINILKQKYQEYLSHLDNTMHVVIPEETIQEKTKKLHAEPIIEEPRPLIAIKTQVPILVISNHHISKKIKKRRTSEFITKNKSIFSKFTQPSRYLDVFRIPAIEKTFKGISPSLEVPPQPVIFSEFAFSPPIS</sequence>
<protein>
    <recommendedName>
        <fullName evidence="2">Transcription initiation factor IIB</fullName>
    </recommendedName>
</protein>
<reference evidence="1" key="1">
    <citation type="journal article" date="2020" name="Nature">
        <title>Isolation of an archaeon at the prokaryote-eukaryote interface.</title>
        <authorList>
            <person name="Imachi H."/>
            <person name="Nobu M.K."/>
            <person name="Nakahara N."/>
            <person name="Morono Y."/>
            <person name="Ogawara M."/>
            <person name="Takaki Y."/>
            <person name="Takano Y."/>
            <person name="Uematsu K."/>
            <person name="Ikuta T."/>
            <person name="Ito M."/>
            <person name="Matsui Y."/>
            <person name="Miyazaki M."/>
            <person name="Murata K."/>
            <person name="Saito Y."/>
            <person name="Sakai S."/>
            <person name="Song C."/>
            <person name="Tasumi E."/>
            <person name="Yamanaka Y."/>
            <person name="Yamaguchi T."/>
            <person name="Kamagata Y."/>
            <person name="Tamaki H."/>
            <person name="Takai K."/>
        </authorList>
    </citation>
    <scope>NUCLEOTIDE SEQUENCE [LARGE SCALE GENOMIC DNA]</scope>
    <source>
        <strain evidence="1">MK-D1</strain>
    </source>
</reference>
<organism evidence="1">
    <name type="scientific">Promethearchaeum syntrophicum</name>
    <dbReference type="NCBI Taxonomy" id="2594042"/>
    <lineage>
        <taxon>Archaea</taxon>
        <taxon>Promethearchaeati</taxon>
        <taxon>Promethearchaeota</taxon>
        <taxon>Promethearchaeia</taxon>
        <taxon>Promethearchaeales</taxon>
        <taxon>Promethearchaeaceae</taxon>
        <taxon>Promethearchaeum</taxon>
    </lineage>
</organism>
<dbReference type="EMBL" id="CP042905">
    <property type="protein sequence ID" value="QEE17740.1"/>
    <property type="molecule type" value="Genomic_DNA"/>
</dbReference>
<name>A0A5B9DG28_9ARCH</name>
<proteinExistence type="predicted"/>
<dbReference type="CDD" id="cd00043">
    <property type="entry name" value="CYCLIN_SF"/>
    <property type="match status" value="1"/>
</dbReference>
<evidence type="ECO:0008006" key="2">
    <source>
        <dbReference type="Google" id="ProtNLM"/>
    </source>
</evidence>
<dbReference type="AlphaFoldDB" id="A0A5B9DG28"/>
<dbReference type="Gene3D" id="1.10.472.170">
    <property type="match status" value="1"/>
</dbReference>
<evidence type="ECO:0000313" key="1">
    <source>
        <dbReference type="EMBL" id="QEE17740.1"/>
    </source>
</evidence>
<gene>
    <name evidence="1" type="ORF">DSAG12_03578</name>
</gene>
<accession>A0A5B9DG28</accession>